<dbReference type="Pfam" id="PF25948">
    <property type="entry name" value="DUF7986"/>
    <property type="match status" value="1"/>
</dbReference>
<dbReference type="EMBL" id="BLRZ01000019">
    <property type="protein sequence ID" value="GFP29668.1"/>
    <property type="molecule type" value="Genomic_DNA"/>
</dbReference>
<protein>
    <submittedName>
        <fullName evidence="2">Uncharacterized protein</fullName>
    </submittedName>
</protein>
<dbReference type="EMBL" id="BLSC01000002">
    <property type="protein sequence ID" value="GFP36385.1"/>
    <property type="molecule type" value="Genomic_DNA"/>
</dbReference>
<evidence type="ECO:0000313" key="6">
    <source>
        <dbReference type="EMBL" id="GFP36385.1"/>
    </source>
</evidence>
<reference evidence="8 9" key="1">
    <citation type="journal article" date="2020" name="Front. Microbiol.">
        <title>Single-cell genomics of novel Actinobacteria with the Wood-Ljungdahl pathway discovered in a serpentinizing system.</title>
        <authorList>
            <person name="Merino N."/>
            <person name="Kawai M."/>
            <person name="Boyd E.S."/>
            <person name="Colman D.R."/>
            <person name="McGlynn S.E."/>
            <person name="Nealson K.H."/>
            <person name="Kurokawa K."/>
            <person name="Hongoh Y."/>
        </authorList>
    </citation>
    <scope>NUCLEOTIDE SEQUENCE [LARGE SCALE GENOMIC DNA]</scope>
    <source>
        <strain evidence="2 11">S03</strain>
        <strain evidence="3 12">S06</strain>
        <strain evidence="4 8">S25</strain>
        <strain evidence="5 13">S34</strain>
        <strain evidence="6 9">S44</strain>
        <strain evidence="7 10">S47</strain>
    </source>
</reference>
<feature type="region of interest" description="Disordered" evidence="1">
    <location>
        <begin position="303"/>
        <end position="327"/>
    </location>
</feature>
<dbReference type="Proteomes" id="UP000561271">
    <property type="component" value="Unassembled WGS sequence"/>
</dbReference>
<dbReference type="EMBL" id="BLRU01000015">
    <property type="protein sequence ID" value="GFP18817.1"/>
    <property type="molecule type" value="Genomic_DNA"/>
</dbReference>
<dbReference type="Proteomes" id="UP000580051">
    <property type="component" value="Unassembled WGS sequence"/>
</dbReference>
<dbReference type="InterPro" id="IPR058292">
    <property type="entry name" value="DUF7986"/>
</dbReference>
<gene>
    <name evidence="2" type="ORF">HKBW3S03_00322</name>
    <name evidence="3" type="ORF">HKBW3S06_00544</name>
    <name evidence="4" type="ORF">HKBW3S25_00028</name>
    <name evidence="5" type="ORF">HKBW3S34_00588</name>
    <name evidence="6" type="ORF">HKBW3S44_00068</name>
    <name evidence="7" type="ORF">HKBW3S47_01167</name>
</gene>
<evidence type="ECO:0000313" key="5">
    <source>
        <dbReference type="EMBL" id="GFP29668.1"/>
    </source>
</evidence>
<comment type="caution">
    <text evidence="2">The sequence shown here is derived from an EMBL/GenBank/DDBJ whole genome shotgun (WGS) entry which is preliminary data.</text>
</comment>
<dbReference type="Proteomes" id="UP000588083">
    <property type="component" value="Unassembled WGS sequence"/>
</dbReference>
<evidence type="ECO:0000313" key="4">
    <source>
        <dbReference type="EMBL" id="GFP24590.1"/>
    </source>
</evidence>
<evidence type="ECO:0000313" key="3">
    <source>
        <dbReference type="EMBL" id="GFP21318.1"/>
    </source>
</evidence>
<evidence type="ECO:0000313" key="8">
    <source>
        <dbReference type="Proteomes" id="UP000543224"/>
    </source>
</evidence>
<evidence type="ECO:0000313" key="7">
    <source>
        <dbReference type="EMBL" id="GFP39469.1"/>
    </source>
</evidence>
<evidence type="ECO:0000313" key="2">
    <source>
        <dbReference type="EMBL" id="GFP18817.1"/>
    </source>
</evidence>
<accession>A0A6V8NFH9</accession>
<keyword evidence="13" id="KW-1185">Reference proteome</keyword>
<dbReference type="Proteomes" id="UP000543224">
    <property type="component" value="Unassembled WGS sequence"/>
</dbReference>
<proteinExistence type="predicted"/>
<evidence type="ECO:0000313" key="13">
    <source>
        <dbReference type="Proteomes" id="UP000588083"/>
    </source>
</evidence>
<organism evidence="2 11">
    <name type="scientific">Candidatus Hakubella thermalkaliphila</name>
    <dbReference type="NCBI Taxonomy" id="2754717"/>
    <lineage>
        <taxon>Bacteria</taxon>
        <taxon>Bacillati</taxon>
        <taxon>Actinomycetota</taxon>
        <taxon>Actinomycetota incertae sedis</taxon>
        <taxon>Candidatus Hakubellales</taxon>
        <taxon>Candidatus Hakubellaceae</taxon>
        <taxon>Candidatus Hakubella</taxon>
    </lineage>
</organism>
<dbReference type="EMBL" id="BLRV01000034">
    <property type="protein sequence ID" value="GFP21318.1"/>
    <property type="molecule type" value="Genomic_DNA"/>
</dbReference>
<dbReference type="Proteomes" id="UP000574717">
    <property type="component" value="Unassembled WGS sequence"/>
</dbReference>
<dbReference type="EMBL" id="BLSD01000056">
    <property type="protein sequence ID" value="GFP39469.1"/>
    <property type="molecule type" value="Genomic_DNA"/>
</dbReference>
<evidence type="ECO:0000313" key="10">
    <source>
        <dbReference type="Proteomes" id="UP000569018"/>
    </source>
</evidence>
<evidence type="ECO:0000313" key="9">
    <source>
        <dbReference type="Proteomes" id="UP000561271"/>
    </source>
</evidence>
<sequence>MGDHPKIERSSMSRRKAPDIEGCLTRLVNCISLDEFFDLELDEVKWDFFGDEYPYYAAGEEEYDLAWKRLMDWFVFEYVIEEIQKTPLEAFLEKYQNKLSPEELKIYHSFRRNVYGLFRVEKVVPGKEMESINLLDGCYYTIKDKKESRYLQEGMVFVARVVPVKGYWQLPGNLHPLPDEAVEVLEKRYPLSASSPYPRIGPLEVERVFSSLVTDEDLKDMEIVEARLTTILQKCAPKSLTLEDIRKRIRESSYPSEAFDDLYESMEFEYEEELDELQNLLFALWNYYCLPVFWEEDSGFARKEREPKEPQEKSASHGLELIKDERMGKEKKEIAKVIYLEERRKRQRSPGG</sequence>
<evidence type="ECO:0000256" key="1">
    <source>
        <dbReference type="SAM" id="MobiDB-lite"/>
    </source>
</evidence>
<dbReference type="EMBL" id="BLRX01000002">
    <property type="protein sequence ID" value="GFP24590.1"/>
    <property type="molecule type" value="Genomic_DNA"/>
</dbReference>
<evidence type="ECO:0000313" key="12">
    <source>
        <dbReference type="Proteomes" id="UP000580051"/>
    </source>
</evidence>
<dbReference type="AlphaFoldDB" id="A0A6V8NFH9"/>
<dbReference type="Proteomes" id="UP000569018">
    <property type="component" value="Unassembled WGS sequence"/>
</dbReference>
<name>A0A6V8NFH9_9ACTN</name>
<evidence type="ECO:0000313" key="11">
    <source>
        <dbReference type="Proteomes" id="UP000574717"/>
    </source>
</evidence>